<evidence type="ECO:0000313" key="4">
    <source>
        <dbReference type="Proteomes" id="UP000565521"/>
    </source>
</evidence>
<keyword evidence="2" id="KW-0732">Signal</keyword>
<dbReference type="AlphaFoldDB" id="A0A7Y7PPL2"/>
<dbReference type="Gene3D" id="2.20.110.10">
    <property type="entry name" value="Histone H3 K4-specific methyltransferase SET7/9 N-terminal domain"/>
    <property type="match status" value="1"/>
</dbReference>
<dbReference type="Gene3D" id="2.120.10.30">
    <property type="entry name" value="TolB, C-terminal domain"/>
    <property type="match status" value="2"/>
</dbReference>
<name>A0A7Y7PPL2_9BACT</name>
<organism evidence="3 4">
    <name type="scientific">Hymenobacter lapidiphilus</name>
    <dbReference type="NCBI Taxonomy" id="2608003"/>
    <lineage>
        <taxon>Bacteria</taxon>
        <taxon>Pseudomonadati</taxon>
        <taxon>Bacteroidota</taxon>
        <taxon>Cytophagia</taxon>
        <taxon>Cytophagales</taxon>
        <taxon>Hymenobacteraceae</taxon>
        <taxon>Hymenobacter</taxon>
    </lineage>
</organism>
<dbReference type="InterPro" id="IPR011042">
    <property type="entry name" value="6-blade_b-propeller_TolB-like"/>
</dbReference>
<reference evidence="3 4" key="1">
    <citation type="submission" date="2020-05" db="EMBL/GenBank/DDBJ databases">
        <title>Hymenobacter terrestris sp. nov. and Hymenobacter lapidiphilus sp. nov., isolated from regoliths in Antarctica.</title>
        <authorList>
            <person name="Sedlacek I."/>
            <person name="Pantucek R."/>
            <person name="Zeman M."/>
            <person name="Holochova P."/>
            <person name="Kralova S."/>
            <person name="Stankova E."/>
            <person name="Sedo O."/>
            <person name="Micenkova L."/>
            <person name="Svec P."/>
            <person name="Gupta V."/>
            <person name="Sood U."/>
            <person name="Korpole U.S."/>
            <person name="Lal R."/>
        </authorList>
    </citation>
    <scope>NUCLEOTIDE SEQUENCE [LARGE SCALE GENOMIC DNA]</scope>
    <source>
        <strain evidence="3 4">P5342</strain>
    </source>
</reference>
<feature type="chain" id="PRO_5031084624" evidence="2">
    <location>
        <begin position="27"/>
        <end position="453"/>
    </location>
</feature>
<accession>A0A7Y7PPL2</accession>
<proteinExistence type="predicted"/>
<dbReference type="SUPFAM" id="SSF82171">
    <property type="entry name" value="DPP6 N-terminal domain-like"/>
    <property type="match status" value="1"/>
</dbReference>
<dbReference type="RefSeq" id="WP_176908553.1">
    <property type="nucleotide sequence ID" value="NZ_JABKAU010000016.1"/>
</dbReference>
<dbReference type="InterPro" id="IPR011652">
    <property type="entry name" value="MORN_2"/>
</dbReference>
<evidence type="ECO:0000256" key="1">
    <source>
        <dbReference type="SAM" id="MobiDB-lite"/>
    </source>
</evidence>
<feature type="region of interest" description="Disordered" evidence="1">
    <location>
        <begin position="326"/>
        <end position="357"/>
    </location>
</feature>
<keyword evidence="4" id="KW-1185">Reference proteome</keyword>
<dbReference type="Proteomes" id="UP000565521">
    <property type="component" value="Unassembled WGS sequence"/>
</dbReference>
<protein>
    <submittedName>
        <fullName evidence="3">PD40 domain-containing protein</fullName>
    </submittedName>
</protein>
<dbReference type="Pfam" id="PF07676">
    <property type="entry name" value="PD40"/>
    <property type="match status" value="4"/>
</dbReference>
<dbReference type="SUPFAM" id="SSF82185">
    <property type="entry name" value="Histone H3 K4-specific methyltransferase SET7/9 N-terminal domain"/>
    <property type="match status" value="1"/>
</dbReference>
<evidence type="ECO:0000313" key="3">
    <source>
        <dbReference type="EMBL" id="NVO31653.1"/>
    </source>
</evidence>
<gene>
    <name evidence="3" type="ORF">HW554_10565</name>
</gene>
<dbReference type="EMBL" id="JABKAU010000016">
    <property type="protein sequence ID" value="NVO31653.1"/>
    <property type="molecule type" value="Genomic_DNA"/>
</dbReference>
<feature type="signal peptide" evidence="2">
    <location>
        <begin position="1"/>
        <end position="26"/>
    </location>
</feature>
<sequence>MPTTTTTTLALVLSAALLGCGPRASAQLRPPPRIYVPGQDSLSTFTGIVQTLYPDGKPHVWKELLNGEASGTWLEWYPSGAIRYRAAWWQGKGHGTWEYFYPTGLRESAEVYEQDLLVGLASRYHPNGQLATEGSYLRGQRHGYVRTFAPDGTPLAALLYQDDKRVLNVPVLFEPGRIATEANQEWDITFEPDGNTLYFTRKRAGTTAQQIYRAERTPTGWSEPRPAAFSTGPDEGAFITPDGQRFYFASLRPLPGRARRPGSTDMNLWVMDKKAGRWSTPRPLSAPINFVQQPGEVWPTHYEAGPTTDAVGNLYYWSGSRTGSDANLYQAPRQPDGRFGPPQELPTPPNSRGADSGPCLSPDGNLLFFASYDRADGLGQEDIYYCRKVNGQWSSARNLGPAINSGRNDICPRFSPDGKHFFFSSDRAPELDPTGERVYSIYYLETAYLLLQP</sequence>
<evidence type="ECO:0000256" key="2">
    <source>
        <dbReference type="SAM" id="SignalP"/>
    </source>
</evidence>
<comment type="caution">
    <text evidence="3">The sequence shown here is derived from an EMBL/GenBank/DDBJ whole genome shotgun (WGS) entry which is preliminary data.</text>
</comment>
<dbReference type="InterPro" id="IPR011659">
    <property type="entry name" value="WD40"/>
</dbReference>
<dbReference type="Pfam" id="PF07661">
    <property type="entry name" value="MORN_2"/>
    <property type="match status" value="1"/>
</dbReference>